<comment type="caution">
    <text evidence="2">The sequence shown here is derived from an EMBL/GenBank/DDBJ whole genome shotgun (WGS) entry which is preliminary data.</text>
</comment>
<name>A0A167T1M3_CORFA</name>
<organism evidence="2 3">
    <name type="scientific">Cordyceps fumosorosea (strain ARSEF 2679)</name>
    <name type="common">Isaria fumosorosea</name>
    <dbReference type="NCBI Taxonomy" id="1081104"/>
    <lineage>
        <taxon>Eukaryota</taxon>
        <taxon>Fungi</taxon>
        <taxon>Dikarya</taxon>
        <taxon>Ascomycota</taxon>
        <taxon>Pezizomycotina</taxon>
        <taxon>Sordariomycetes</taxon>
        <taxon>Hypocreomycetidae</taxon>
        <taxon>Hypocreales</taxon>
        <taxon>Cordycipitaceae</taxon>
        <taxon>Cordyceps</taxon>
    </lineage>
</organism>
<feature type="compositionally biased region" description="Acidic residues" evidence="1">
    <location>
        <begin position="27"/>
        <end position="39"/>
    </location>
</feature>
<reference evidence="2 3" key="1">
    <citation type="journal article" date="2016" name="Genome Biol. Evol.">
        <title>Divergent and convergent evolution of fungal pathogenicity.</title>
        <authorList>
            <person name="Shang Y."/>
            <person name="Xiao G."/>
            <person name="Zheng P."/>
            <person name="Cen K."/>
            <person name="Zhan S."/>
            <person name="Wang C."/>
        </authorList>
    </citation>
    <scope>NUCLEOTIDE SEQUENCE [LARGE SCALE GENOMIC DNA]</scope>
    <source>
        <strain evidence="2 3">ARSEF 2679</strain>
    </source>
</reference>
<evidence type="ECO:0000256" key="1">
    <source>
        <dbReference type="SAM" id="MobiDB-lite"/>
    </source>
</evidence>
<feature type="region of interest" description="Disordered" evidence="1">
    <location>
        <begin position="102"/>
        <end position="144"/>
    </location>
</feature>
<protein>
    <submittedName>
        <fullName evidence="2">Uncharacterized protein</fullName>
    </submittedName>
</protein>
<dbReference type="EMBL" id="AZHB01000015">
    <property type="protein sequence ID" value="OAA60156.1"/>
    <property type="molecule type" value="Genomic_DNA"/>
</dbReference>
<evidence type="ECO:0000313" key="3">
    <source>
        <dbReference type="Proteomes" id="UP000076744"/>
    </source>
</evidence>
<accession>A0A167T1M3</accession>
<dbReference type="RefSeq" id="XP_018703269.1">
    <property type="nucleotide sequence ID" value="XM_018849770.1"/>
</dbReference>
<feature type="region of interest" description="Disordered" evidence="1">
    <location>
        <begin position="25"/>
        <end position="63"/>
    </location>
</feature>
<evidence type="ECO:0000313" key="2">
    <source>
        <dbReference type="EMBL" id="OAA60156.1"/>
    </source>
</evidence>
<dbReference type="GeneID" id="30022458"/>
<sequence length="177" mass="20288">MCLLCTQYELSREFRRTLRARCRELADESDFTDNSDSTDESGFTDALDPADESDSADEADSAYESDFADELDLAAGEALNDALIQQDWSGIDVPFHLVPQAAEEQRPSVEHIEYRDGEPYEEPPPPYEPREGEPHEQPPPSYERPARRYLYFFNIHDNPVSDDEALEDYFQRQASRG</sequence>
<dbReference type="Proteomes" id="UP000076744">
    <property type="component" value="Unassembled WGS sequence"/>
</dbReference>
<feature type="compositionally biased region" description="Acidic residues" evidence="1">
    <location>
        <begin position="48"/>
        <end position="63"/>
    </location>
</feature>
<keyword evidence="3" id="KW-1185">Reference proteome</keyword>
<gene>
    <name evidence="2" type="ORF">ISF_06166</name>
</gene>
<feature type="compositionally biased region" description="Basic and acidic residues" evidence="1">
    <location>
        <begin position="103"/>
        <end position="118"/>
    </location>
</feature>
<proteinExistence type="predicted"/>
<dbReference type="AlphaFoldDB" id="A0A167T1M3"/>